<comment type="caution">
    <text evidence="1">The sequence shown here is derived from an EMBL/GenBank/DDBJ whole genome shotgun (WGS) entry which is preliminary data.</text>
</comment>
<name>A0ACC6ANA8_NITWI</name>
<gene>
    <name evidence="1" type="ORF">J2S34_003818</name>
</gene>
<reference evidence="1" key="1">
    <citation type="submission" date="2022-03" db="EMBL/GenBank/DDBJ databases">
        <title>Interactions between chemoautotrophic and heterotrophic bacteria.</title>
        <authorList>
            <person name="Santoro A."/>
        </authorList>
    </citation>
    <scope>NUCLEOTIDE SEQUENCE</scope>
    <source>
        <strain evidence="1">Nb-106</strain>
    </source>
</reference>
<evidence type="ECO:0000313" key="2">
    <source>
        <dbReference type="Proteomes" id="UP001205486"/>
    </source>
</evidence>
<keyword evidence="2" id="KW-1185">Reference proteome</keyword>
<dbReference type="Proteomes" id="UP001205486">
    <property type="component" value="Unassembled WGS sequence"/>
</dbReference>
<accession>A0ACC6ANA8</accession>
<dbReference type="EMBL" id="JALJZS010000006">
    <property type="protein sequence ID" value="MCP2001332.1"/>
    <property type="molecule type" value="Genomic_DNA"/>
</dbReference>
<proteinExistence type="predicted"/>
<evidence type="ECO:0000313" key="1">
    <source>
        <dbReference type="EMBL" id="MCP2001332.1"/>
    </source>
</evidence>
<sequence length="99" mass="10187">MSAQIGTSVATVGSVVRGIFGRRFSTFAGMALTAMTLGGCTVPLAPLVSADPADPGAKVAGVSYRSTIAPYDSLRPTTPSGWKEQNQSVARPPKSGHEH</sequence>
<organism evidence="1 2">
    <name type="scientific">Nitrobacter winogradskyi</name>
    <name type="common">Nitrobacter agilis</name>
    <dbReference type="NCBI Taxonomy" id="913"/>
    <lineage>
        <taxon>Bacteria</taxon>
        <taxon>Pseudomonadati</taxon>
        <taxon>Pseudomonadota</taxon>
        <taxon>Alphaproteobacteria</taxon>
        <taxon>Hyphomicrobiales</taxon>
        <taxon>Nitrobacteraceae</taxon>
        <taxon>Nitrobacter</taxon>
    </lineage>
</organism>
<protein>
    <submittedName>
        <fullName evidence="1">Uncharacterized protein</fullName>
    </submittedName>
</protein>